<keyword evidence="6" id="KW-0812">Transmembrane</keyword>
<dbReference type="InterPro" id="IPR001128">
    <property type="entry name" value="Cyt_P450"/>
</dbReference>
<dbReference type="PANTHER" id="PTHR46300:SF2">
    <property type="entry name" value="CYTOCHROME P450 MONOOXYGENASE ALNH-RELATED"/>
    <property type="match status" value="1"/>
</dbReference>
<dbReference type="PROSITE" id="PS00086">
    <property type="entry name" value="CYTOCHROME_P450"/>
    <property type="match status" value="1"/>
</dbReference>
<dbReference type="CDD" id="cd11065">
    <property type="entry name" value="CYP64-like"/>
    <property type="match status" value="1"/>
</dbReference>
<dbReference type="InterPro" id="IPR036396">
    <property type="entry name" value="Cyt_P450_sf"/>
</dbReference>
<reference evidence="15 16" key="1">
    <citation type="submission" date="2018-11" db="EMBL/GenBank/DDBJ databases">
        <title>Genome assembly of Steccherinum ochraceum LE-BIN_3174, the white-rot fungus of the Steccherinaceae family (The Residual Polyporoid clade, Polyporales, Basidiomycota).</title>
        <authorList>
            <person name="Fedorova T.V."/>
            <person name="Glazunova O.A."/>
            <person name="Landesman E.O."/>
            <person name="Moiseenko K.V."/>
            <person name="Psurtseva N.V."/>
            <person name="Savinova O.S."/>
            <person name="Shakhova N.V."/>
            <person name="Tyazhelova T.V."/>
            <person name="Vasina D.V."/>
        </authorList>
    </citation>
    <scope>NUCLEOTIDE SEQUENCE [LARGE SCALE GENOMIC DNA]</scope>
    <source>
        <strain evidence="15 16">LE-BIN_3174</strain>
    </source>
</reference>
<evidence type="ECO:0000256" key="11">
    <source>
        <dbReference type="ARBA" id="ARBA00023033"/>
    </source>
</evidence>
<dbReference type="GO" id="GO:0020037">
    <property type="term" value="F:heme binding"/>
    <property type="evidence" value="ECO:0007669"/>
    <property type="project" value="InterPro"/>
</dbReference>
<protein>
    <recommendedName>
        <fullName evidence="17">Cytochrome P450</fullName>
    </recommendedName>
</protein>
<keyword evidence="11 14" id="KW-0503">Monooxygenase</keyword>
<name>A0A4V2MX80_9APHY</name>
<sequence>MSLVGTGVIFGCVWAVYWLWKVGSREPGLPPGPPTKPLIGNTLDFPTRAIYKRFTEWANTYGDIISLKIGFSSVIILSSPEMVRELLDKRSVTTANRPPVHFVDLITDDHSVGFIDYGVRYKNMRRALLAILNREACVEHLPIQQAEASQLMYDLLKQPEAYFTHVERFSVSSIFSIIFGVRCPRHESPLVQTFFKLEEEWEDLLAPGHQPPVDMLPFLRYIPERWAPWKASCESRMQREAHNGSFIEHLLQEREKYGLTRKEVAYLGSGLIQGGSTTTTAFLRTLMCCLATHGEVQARAHDEIDRIIGPGRIPTIEDVQHLPYLQAIIKEVHRFCPSVPYAVPHYSTAEETIGGYTIPKNSTIFMNIYGIYHSEIAYTQPSEFMPERFIQTEFGTVAGADDSSRRNDLHFGAGRRICPGMLLGNNATTLAALNLIWGFDFRVAKDAQTAREMHVDPNTFTESFIISCAKFPADIRPRSEIHSSLIRAQYSSSRAFFHHFEQELSPEDKAFVETW</sequence>
<comment type="cofactor">
    <cofactor evidence="1 13">
        <name>heme</name>
        <dbReference type="ChEBI" id="CHEBI:30413"/>
    </cofactor>
</comment>
<dbReference type="Gene3D" id="1.10.630.10">
    <property type="entry name" value="Cytochrome P450"/>
    <property type="match status" value="1"/>
</dbReference>
<dbReference type="GO" id="GO:0004497">
    <property type="term" value="F:monooxygenase activity"/>
    <property type="evidence" value="ECO:0007669"/>
    <property type="project" value="UniProtKB-KW"/>
</dbReference>
<comment type="similarity">
    <text evidence="4 14">Belongs to the cytochrome P450 family.</text>
</comment>
<dbReference type="STRING" id="92696.A0A4V2MX80"/>
<evidence type="ECO:0008006" key="17">
    <source>
        <dbReference type="Google" id="ProtNLM"/>
    </source>
</evidence>
<comment type="caution">
    <text evidence="15">The sequence shown here is derived from an EMBL/GenBank/DDBJ whole genome shotgun (WGS) entry which is preliminary data.</text>
</comment>
<evidence type="ECO:0000256" key="14">
    <source>
        <dbReference type="RuleBase" id="RU000461"/>
    </source>
</evidence>
<evidence type="ECO:0000256" key="1">
    <source>
        <dbReference type="ARBA" id="ARBA00001971"/>
    </source>
</evidence>
<keyword evidence="5 13" id="KW-0349">Heme</keyword>
<evidence type="ECO:0000256" key="8">
    <source>
        <dbReference type="ARBA" id="ARBA00022989"/>
    </source>
</evidence>
<gene>
    <name evidence="15" type="ORF">EIP91_008603</name>
</gene>
<dbReference type="SUPFAM" id="SSF48264">
    <property type="entry name" value="Cytochrome P450"/>
    <property type="match status" value="1"/>
</dbReference>
<evidence type="ECO:0000256" key="2">
    <source>
        <dbReference type="ARBA" id="ARBA00004370"/>
    </source>
</evidence>
<evidence type="ECO:0000256" key="3">
    <source>
        <dbReference type="ARBA" id="ARBA00005179"/>
    </source>
</evidence>
<accession>A0A4V2MX80</accession>
<organism evidence="15 16">
    <name type="scientific">Steccherinum ochraceum</name>
    <dbReference type="NCBI Taxonomy" id="92696"/>
    <lineage>
        <taxon>Eukaryota</taxon>
        <taxon>Fungi</taxon>
        <taxon>Dikarya</taxon>
        <taxon>Basidiomycota</taxon>
        <taxon>Agaricomycotina</taxon>
        <taxon>Agaricomycetes</taxon>
        <taxon>Polyporales</taxon>
        <taxon>Steccherinaceae</taxon>
        <taxon>Steccherinum</taxon>
    </lineage>
</organism>
<dbReference type="GO" id="GO:0016020">
    <property type="term" value="C:membrane"/>
    <property type="evidence" value="ECO:0007669"/>
    <property type="project" value="UniProtKB-SubCell"/>
</dbReference>
<dbReference type="PRINTS" id="PR00463">
    <property type="entry name" value="EP450I"/>
</dbReference>
<proteinExistence type="inferred from homology"/>
<keyword evidence="16" id="KW-1185">Reference proteome</keyword>
<evidence type="ECO:0000256" key="10">
    <source>
        <dbReference type="ARBA" id="ARBA00023004"/>
    </source>
</evidence>
<evidence type="ECO:0000313" key="15">
    <source>
        <dbReference type="EMBL" id="TCD69127.1"/>
    </source>
</evidence>
<dbReference type="GO" id="GO:0016705">
    <property type="term" value="F:oxidoreductase activity, acting on paired donors, with incorporation or reduction of molecular oxygen"/>
    <property type="evidence" value="ECO:0007669"/>
    <property type="project" value="InterPro"/>
</dbReference>
<dbReference type="InterPro" id="IPR002401">
    <property type="entry name" value="Cyt_P450_E_grp-I"/>
</dbReference>
<dbReference type="EMBL" id="RWJN01000048">
    <property type="protein sequence ID" value="TCD69127.1"/>
    <property type="molecule type" value="Genomic_DNA"/>
</dbReference>
<dbReference type="Pfam" id="PF00067">
    <property type="entry name" value="p450"/>
    <property type="match status" value="1"/>
</dbReference>
<evidence type="ECO:0000256" key="6">
    <source>
        <dbReference type="ARBA" id="ARBA00022692"/>
    </source>
</evidence>
<dbReference type="OrthoDB" id="1103324at2759"/>
<comment type="subcellular location">
    <subcellularLocation>
        <location evidence="2">Membrane</location>
    </subcellularLocation>
</comment>
<dbReference type="AlphaFoldDB" id="A0A4V2MX80"/>
<keyword evidence="8" id="KW-1133">Transmembrane helix</keyword>
<dbReference type="Proteomes" id="UP000292702">
    <property type="component" value="Unassembled WGS sequence"/>
</dbReference>
<dbReference type="InterPro" id="IPR050364">
    <property type="entry name" value="Cytochrome_P450_fung"/>
</dbReference>
<evidence type="ECO:0000256" key="4">
    <source>
        <dbReference type="ARBA" id="ARBA00010617"/>
    </source>
</evidence>
<keyword evidence="10 13" id="KW-0408">Iron</keyword>
<comment type="pathway">
    <text evidence="3">Secondary metabolite biosynthesis.</text>
</comment>
<evidence type="ECO:0000256" key="9">
    <source>
        <dbReference type="ARBA" id="ARBA00023002"/>
    </source>
</evidence>
<dbReference type="GO" id="GO:0005506">
    <property type="term" value="F:iron ion binding"/>
    <property type="evidence" value="ECO:0007669"/>
    <property type="project" value="InterPro"/>
</dbReference>
<evidence type="ECO:0000256" key="7">
    <source>
        <dbReference type="ARBA" id="ARBA00022723"/>
    </source>
</evidence>
<keyword evidence="12" id="KW-0472">Membrane</keyword>
<keyword evidence="9 14" id="KW-0560">Oxidoreductase</keyword>
<dbReference type="InterPro" id="IPR017972">
    <property type="entry name" value="Cyt_P450_CS"/>
</dbReference>
<keyword evidence="7 13" id="KW-0479">Metal-binding</keyword>
<evidence type="ECO:0000256" key="13">
    <source>
        <dbReference type="PIRSR" id="PIRSR602401-1"/>
    </source>
</evidence>
<evidence type="ECO:0000256" key="12">
    <source>
        <dbReference type="ARBA" id="ARBA00023136"/>
    </source>
</evidence>
<dbReference type="PANTHER" id="PTHR46300">
    <property type="entry name" value="P450, PUTATIVE (EUROFUNG)-RELATED-RELATED"/>
    <property type="match status" value="1"/>
</dbReference>
<evidence type="ECO:0000256" key="5">
    <source>
        <dbReference type="ARBA" id="ARBA00022617"/>
    </source>
</evidence>
<evidence type="ECO:0000313" key="16">
    <source>
        <dbReference type="Proteomes" id="UP000292702"/>
    </source>
</evidence>
<feature type="binding site" description="axial binding residue" evidence="13">
    <location>
        <position position="418"/>
    </location>
    <ligand>
        <name>heme</name>
        <dbReference type="ChEBI" id="CHEBI:30413"/>
    </ligand>
    <ligandPart>
        <name>Fe</name>
        <dbReference type="ChEBI" id="CHEBI:18248"/>
    </ligandPart>
</feature>